<proteinExistence type="predicted"/>
<dbReference type="AlphaFoldDB" id="A0AAU6VGC7"/>
<name>A0AAU6VGC7_UNCXX</name>
<dbReference type="EMBL" id="CP095350">
    <property type="protein sequence ID" value="XAG85351.1"/>
    <property type="molecule type" value="Genomic_DNA"/>
</dbReference>
<reference evidence="1" key="1">
    <citation type="submission" date="2022-03" db="EMBL/GenBank/DDBJ databases">
        <title>Sea Food Isolates.</title>
        <authorList>
            <person name="Li c."/>
        </authorList>
    </citation>
    <scope>NUCLEOTIDE SEQUENCE</scope>
    <source>
        <strain evidence="1">19MO03SA05</strain>
    </source>
</reference>
<accession>A0AAU6VGC7</accession>
<protein>
    <submittedName>
        <fullName evidence="1">Uncharacterized protein</fullName>
    </submittedName>
</protein>
<sequence length="58" mass="6949">MPKQVSYTQYQKRVIRFLSEYLGAQTPFTYQRTQTNHLKVLIDSRFGREPTLGICFEY</sequence>
<organism evidence="1">
    <name type="scientific">bacterium 19MO03SA05</name>
    <dbReference type="NCBI Taxonomy" id="2920620"/>
    <lineage>
        <taxon>Bacteria</taxon>
    </lineage>
</organism>
<gene>
    <name evidence="1" type="ORF">MRM63_05025</name>
</gene>
<evidence type="ECO:0000313" key="1">
    <source>
        <dbReference type="EMBL" id="XAG85351.1"/>
    </source>
</evidence>